<evidence type="ECO:0000313" key="1">
    <source>
        <dbReference type="EMBL" id="HAB1920497.1"/>
    </source>
</evidence>
<proteinExistence type="predicted"/>
<gene>
    <name evidence="1" type="ORF">GB453_22500</name>
</gene>
<feature type="non-terminal residue" evidence="1">
    <location>
        <position position="1"/>
    </location>
</feature>
<dbReference type="InterPro" id="IPR009610">
    <property type="entry name" value="CbtA_toxin"/>
</dbReference>
<reference evidence="1" key="1">
    <citation type="journal article" date="2018" name="Genome Biol.">
        <title>SKESA: strategic k-mer extension for scrupulous assemblies.</title>
        <authorList>
            <person name="Souvorov A."/>
            <person name="Agarwala R."/>
            <person name="Lipman D.J."/>
        </authorList>
    </citation>
    <scope>NUCLEOTIDE SEQUENCE</scope>
    <source>
        <strain evidence="1">Salmonella enterica</strain>
    </source>
</reference>
<dbReference type="AlphaFoldDB" id="A0A6X8GLY7"/>
<sequence>YVCRCRNFLKKKHERVGIDRKEYGYQQQSPCLQAVDILRTRQERILLISYKNHVNQQDK</sequence>
<reference evidence="1" key="2">
    <citation type="submission" date="2019-10" db="EMBL/GenBank/DDBJ databases">
        <authorList>
            <consortium name="NCBI Pathogen Detection Project"/>
        </authorList>
    </citation>
    <scope>NUCLEOTIDE SEQUENCE</scope>
    <source>
        <strain evidence="1">Salmonella enterica</strain>
    </source>
</reference>
<dbReference type="Pfam" id="PF06755">
    <property type="entry name" value="CbtA_toxin"/>
    <property type="match status" value="1"/>
</dbReference>
<name>A0A6X8GLY7_SALEN</name>
<accession>A0A6X8GLY7</accession>
<comment type="caution">
    <text evidence="1">The sequence shown here is derived from an EMBL/GenBank/DDBJ whole genome shotgun (WGS) entry which is preliminary data.</text>
</comment>
<dbReference type="EMBL" id="DAAFXO010000145">
    <property type="protein sequence ID" value="HAB1920497.1"/>
    <property type="molecule type" value="Genomic_DNA"/>
</dbReference>
<organism evidence="1">
    <name type="scientific">Salmonella enteritidis</name>
    <dbReference type="NCBI Taxonomy" id="149539"/>
    <lineage>
        <taxon>Bacteria</taxon>
        <taxon>Pseudomonadati</taxon>
        <taxon>Pseudomonadota</taxon>
        <taxon>Gammaproteobacteria</taxon>
        <taxon>Enterobacterales</taxon>
        <taxon>Enterobacteriaceae</taxon>
        <taxon>Salmonella</taxon>
    </lineage>
</organism>
<protein>
    <submittedName>
        <fullName evidence="1">Uncharacterized protein</fullName>
    </submittedName>
</protein>